<organism evidence="1">
    <name type="scientific">human gut metagenome</name>
    <dbReference type="NCBI Taxonomy" id="408170"/>
    <lineage>
        <taxon>unclassified sequences</taxon>
        <taxon>metagenomes</taxon>
        <taxon>organismal metagenomes</taxon>
    </lineage>
</organism>
<evidence type="ECO:0000313" key="1">
    <source>
        <dbReference type="EMBL" id="ETJ16175.1"/>
    </source>
</evidence>
<dbReference type="EMBL" id="AZMM01018881">
    <property type="protein sequence ID" value="ETJ16175.1"/>
    <property type="molecule type" value="Genomic_DNA"/>
</dbReference>
<gene>
    <name evidence="1" type="ORF">Q604_UNBc4C00100G0001</name>
</gene>
<accession>W1WGF4</accession>
<protein>
    <submittedName>
        <fullName evidence="1">Uncharacterized protein</fullName>
    </submittedName>
</protein>
<sequence length="55" mass="6633">MLMTFRNEKGKWALKILENFACKLILIFDRINYFWNQKKPLKGKILNSSGKFMHK</sequence>
<comment type="caution">
    <text evidence="1">The sequence shown here is derived from an EMBL/GenBank/DDBJ whole genome shotgun (WGS) entry which is preliminary data.</text>
</comment>
<name>W1WGF4_9ZZZZ</name>
<dbReference type="AlphaFoldDB" id="W1WGF4"/>
<proteinExistence type="predicted"/>
<reference evidence="1" key="1">
    <citation type="submission" date="2013-12" db="EMBL/GenBank/DDBJ databases">
        <title>A Varibaculum cambriense genome reconstructed from a premature infant gut community with otherwise low bacterial novelty that shifts toward anaerobic metabolism during the third week of life.</title>
        <authorList>
            <person name="Brown C.T."/>
            <person name="Sharon I."/>
            <person name="Thomas B.C."/>
            <person name="Castelle C.J."/>
            <person name="Morowitz M.J."/>
            <person name="Banfield J.F."/>
        </authorList>
    </citation>
    <scope>NUCLEOTIDE SEQUENCE</scope>
</reference>